<protein>
    <submittedName>
        <fullName evidence="2">Putative secreted protein</fullName>
    </submittedName>
</protein>
<dbReference type="AlphaFoldDB" id="A0A6B0UJW5"/>
<organism evidence="2">
    <name type="scientific">Ixodes ricinus</name>
    <name type="common">Common tick</name>
    <name type="synonym">Acarus ricinus</name>
    <dbReference type="NCBI Taxonomy" id="34613"/>
    <lineage>
        <taxon>Eukaryota</taxon>
        <taxon>Metazoa</taxon>
        <taxon>Ecdysozoa</taxon>
        <taxon>Arthropoda</taxon>
        <taxon>Chelicerata</taxon>
        <taxon>Arachnida</taxon>
        <taxon>Acari</taxon>
        <taxon>Parasitiformes</taxon>
        <taxon>Ixodida</taxon>
        <taxon>Ixodoidea</taxon>
        <taxon>Ixodidae</taxon>
        <taxon>Ixodinae</taxon>
        <taxon>Ixodes</taxon>
    </lineage>
</organism>
<feature type="signal peptide" evidence="1">
    <location>
        <begin position="1"/>
        <end position="16"/>
    </location>
</feature>
<sequence>MVHWAAFLELLRIVRVFPEFLCMHDDFFLDFGCPFYLLEYEVGRIEMLLNLEPNAAKEVHHFAYFAKVGRLSIAEQQQPVKHVEDLTGGLVNRHHQGLVLLVGILLQRGHK</sequence>
<reference evidence="2" key="1">
    <citation type="submission" date="2019-12" db="EMBL/GenBank/DDBJ databases">
        <title>An insight into the sialome of adult female Ixodes ricinus ticks feeding for 6 days.</title>
        <authorList>
            <person name="Perner J."/>
            <person name="Ribeiro J.M.C."/>
        </authorList>
    </citation>
    <scope>NUCLEOTIDE SEQUENCE</scope>
    <source>
        <strain evidence="2">Semi-engorged</strain>
        <tissue evidence="2">Salivary glands</tissue>
    </source>
</reference>
<name>A0A6B0UJW5_IXORI</name>
<feature type="chain" id="PRO_5025565348" evidence="1">
    <location>
        <begin position="17"/>
        <end position="111"/>
    </location>
</feature>
<keyword evidence="1" id="KW-0732">Signal</keyword>
<evidence type="ECO:0000313" key="2">
    <source>
        <dbReference type="EMBL" id="MXU89925.1"/>
    </source>
</evidence>
<proteinExistence type="predicted"/>
<evidence type="ECO:0000256" key="1">
    <source>
        <dbReference type="SAM" id="SignalP"/>
    </source>
</evidence>
<dbReference type="EMBL" id="GIFC01007842">
    <property type="protein sequence ID" value="MXU89925.1"/>
    <property type="molecule type" value="Transcribed_RNA"/>
</dbReference>
<accession>A0A6B0UJW5</accession>